<protein>
    <submittedName>
        <fullName evidence="1">Histidine phosphatase family protein</fullName>
    </submittedName>
</protein>
<dbReference type="PANTHER" id="PTHR48100">
    <property type="entry name" value="BROAD-SPECIFICITY PHOSPHATASE YOR283W-RELATED"/>
    <property type="match status" value="1"/>
</dbReference>
<reference evidence="1 2" key="1">
    <citation type="submission" date="2019-07" db="EMBL/GenBank/DDBJ databases">
        <authorList>
            <person name="Yang M."/>
            <person name="Zhao D."/>
            <person name="Xiang H."/>
        </authorList>
    </citation>
    <scope>NUCLEOTIDE SEQUENCE [LARGE SCALE GENOMIC DNA]</scope>
    <source>
        <strain evidence="1 2">IM1326</strain>
    </source>
</reference>
<dbReference type="Pfam" id="PF00300">
    <property type="entry name" value="His_Phos_1"/>
    <property type="match status" value="2"/>
</dbReference>
<evidence type="ECO:0000313" key="2">
    <source>
        <dbReference type="Proteomes" id="UP000320359"/>
    </source>
</evidence>
<dbReference type="AlphaFoldDB" id="A0A552X3D8"/>
<gene>
    <name evidence="1" type="ORF">FM042_01315</name>
</gene>
<comment type="caution">
    <text evidence="1">The sequence shown here is derived from an EMBL/GenBank/DDBJ whole genome shotgun (WGS) entry which is preliminary data.</text>
</comment>
<accession>A0A552X3D8</accession>
<dbReference type="Proteomes" id="UP000320359">
    <property type="component" value="Unassembled WGS sequence"/>
</dbReference>
<organism evidence="1 2">
    <name type="scientific">Aliidiomarina halalkaliphila</name>
    <dbReference type="NCBI Taxonomy" id="2593535"/>
    <lineage>
        <taxon>Bacteria</taxon>
        <taxon>Pseudomonadati</taxon>
        <taxon>Pseudomonadota</taxon>
        <taxon>Gammaproteobacteria</taxon>
        <taxon>Alteromonadales</taxon>
        <taxon>Idiomarinaceae</taxon>
        <taxon>Aliidiomarina</taxon>
    </lineage>
</organism>
<dbReference type="EMBL" id="VJWL01000001">
    <property type="protein sequence ID" value="TRW49532.1"/>
    <property type="molecule type" value="Genomic_DNA"/>
</dbReference>
<dbReference type="InterPro" id="IPR013078">
    <property type="entry name" value="His_Pase_superF_clade-1"/>
</dbReference>
<dbReference type="GO" id="GO:0016791">
    <property type="term" value="F:phosphatase activity"/>
    <property type="evidence" value="ECO:0007669"/>
    <property type="project" value="TreeGrafter"/>
</dbReference>
<sequence>MALVTLVRHGQASFGSADYDNLSELGYQQLQHLGAQLANQGESFDMLVRGTLKRHQQSLDALVDGYGDVLREVNVISDPAWNEFDHRAVMLSLGQAQPELQKFFADDGTPQISPDDVMAIFMQSVRRWQSGAHDHEYPESWPQFVARVEHAWQRLRDWLSHKRILVLTSGGPISLSAAGAMGLPTPNMMTINAQLVNGGLSRFMCKPKGNGDVERKLISLNEHIHVSGRYQHLLTYR</sequence>
<dbReference type="SUPFAM" id="SSF53254">
    <property type="entry name" value="Phosphoglycerate mutase-like"/>
    <property type="match status" value="1"/>
</dbReference>
<dbReference type="InterPro" id="IPR050275">
    <property type="entry name" value="PGM_Phosphatase"/>
</dbReference>
<name>A0A552X3D8_9GAMM</name>
<dbReference type="InterPro" id="IPR029033">
    <property type="entry name" value="His_PPase_superfam"/>
</dbReference>
<dbReference type="RefSeq" id="WP_143233954.1">
    <property type="nucleotide sequence ID" value="NZ_VJWL01000001.1"/>
</dbReference>
<evidence type="ECO:0000313" key="1">
    <source>
        <dbReference type="EMBL" id="TRW49532.1"/>
    </source>
</evidence>
<dbReference type="GO" id="GO:0005737">
    <property type="term" value="C:cytoplasm"/>
    <property type="evidence" value="ECO:0007669"/>
    <property type="project" value="TreeGrafter"/>
</dbReference>
<dbReference type="Gene3D" id="3.40.50.1240">
    <property type="entry name" value="Phosphoglycerate mutase-like"/>
    <property type="match status" value="1"/>
</dbReference>
<dbReference type="PANTHER" id="PTHR48100:SF1">
    <property type="entry name" value="HISTIDINE PHOSPHATASE FAMILY PROTEIN-RELATED"/>
    <property type="match status" value="1"/>
</dbReference>
<dbReference type="CDD" id="cd07067">
    <property type="entry name" value="HP_PGM_like"/>
    <property type="match status" value="1"/>
</dbReference>
<dbReference type="OrthoDB" id="280692at2"/>
<keyword evidence="2" id="KW-1185">Reference proteome</keyword>
<proteinExistence type="predicted"/>